<evidence type="ECO:0000259" key="2">
    <source>
        <dbReference type="Pfam" id="PF00582"/>
    </source>
</evidence>
<accession>A0A1R4KAC1</accession>
<dbReference type="PANTHER" id="PTHR31964">
    <property type="entry name" value="ADENINE NUCLEOTIDE ALPHA HYDROLASES-LIKE SUPERFAMILY PROTEIN"/>
    <property type="match status" value="1"/>
</dbReference>
<evidence type="ECO:0000313" key="3">
    <source>
        <dbReference type="EMBL" id="SJN41075.1"/>
    </source>
</evidence>
<reference evidence="3 4" key="1">
    <citation type="submission" date="2017-02" db="EMBL/GenBank/DDBJ databases">
        <authorList>
            <person name="Peterson S.W."/>
        </authorList>
    </citation>
    <scope>NUCLEOTIDE SEQUENCE [LARGE SCALE GENOMIC DNA]</scope>
    <source>
        <strain evidence="3 4">LSP_Lj1</strain>
    </source>
</reference>
<dbReference type="InterPro" id="IPR006016">
    <property type="entry name" value="UspA"/>
</dbReference>
<dbReference type="InterPro" id="IPR006015">
    <property type="entry name" value="Universal_stress_UspA"/>
</dbReference>
<comment type="similarity">
    <text evidence="1">Belongs to the universal stress protein A family.</text>
</comment>
<dbReference type="Proteomes" id="UP000188342">
    <property type="component" value="Unassembled WGS sequence"/>
</dbReference>
<evidence type="ECO:0000256" key="1">
    <source>
        <dbReference type="ARBA" id="ARBA00008791"/>
    </source>
</evidence>
<dbReference type="EMBL" id="FUKQ01000047">
    <property type="protein sequence ID" value="SJN41075.1"/>
    <property type="molecule type" value="Genomic_DNA"/>
</dbReference>
<feature type="domain" description="UspA" evidence="2">
    <location>
        <begin position="9"/>
        <end position="151"/>
    </location>
</feature>
<protein>
    <submittedName>
        <fullName evidence="3">Universal stress protein family</fullName>
    </submittedName>
</protein>
<dbReference type="PANTHER" id="PTHR31964:SF113">
    <property type="entry name" value="USPA DOMAIN-CONTAINING PROTEIN"/>
    <property type="match status" value="1"/>
</dbReference>
<sequence>MMSTVDYSDRVVVGVDGSGQSAIATEWAAQRAERLGVGLTMLLATPPLVVPTSRGHMMREGVEQFAKRVGSAARERLDQAADEAAAKHPGLDIVALLLEDSEPALALVEATRTARLTVVGTRGLGTIKAMALGAVSRHLISHAHGPVVVVPETGVARDARAEGTVAVGVDDEAHSSQTLQAAINEAQLLGGKLLVLHSWEYSPVSVEGMPTMDTELFASVQSTYEQDLAVLVAEQVGSDHAFEVEVRVTLGHAGEVLTQASHEAELLVVGSRGRSGLGGLLLGSTAAHVARSSICPVLVVPNQKK</sequence>
<dbReference type="InterPro" id="IPR014729">
    <property type="entry name" value="Rossmann-like_a/b/a_fold"/>
</dbReference>
<dbReference type="Gene3D" id="3.40.50.620">
    <property type="entry name" value="HUPs"/>
    <property type="match status" value="2"/>
</dbReference>
<dbReference type="PRINTS" id="PR01438">
    <property type="entry name" value="UNVRSLSTRESS"/>
</dbReference>
<organism evidence="3 4">
    <name type="scientific">Luteococcus japonicus LSP_Lj1</name>
    <dbReference type="NCBI Taxonomy" id="1255658"/>
    <lineage>
        <taxon>Bacteria</taxon>
        <taxon>Bacillati</taxon>
        <taxon>Actinomycetota</taxon>
        <taxon>Actinomycetes</taxon>
        <taxon>Propionibacteriales</taxon>
        <taxon>Propionibacteriaceae</taxon>
        <taxon>Luteococcus</taxon>
    </lineage>
</organism>
<dbReference type="Pfam" id="PF00582">
    <property type="entry name" value="Usp"/>
    <property type="match status" value="2"/>
</dbReference>
<keyword evidence="4" id="KW-1185">Reference proteome</keyword>
<name>A0A1R4KAC1_9ACTN</name>
<dbReference type="STRING" id="1255658.FM114_12475"/>
<gene>
    <name evidence="3" type="ORF">FM114_12475</name>
</gene>
<proteinExistence type="inferred from homology"/>
<evidence type="ECO:0000313" key="4">
    <source>
        <dbReference type="Proteomes" id="UP000188342"/>
    </source>
</evidence>
<feature type="domain" description="UspA" evidence="2">
    <location>
        <begin position="164"/>
        <end position="301"/>
    </location>
</feature>
<dbReference type="AlphaFoldDB" id="A0A1R4KAC1"/>
<dbReference type="CDD" id="cd00293">
    <property type="entry name" value="USP-like"/>
    <property type="match status" value="1"/>
</dbReference>
<dbReference type="SUPFAM" id="SSF52402">
    <property type="entry name" value="Adenine nucleotide alpha hydrolases-like"/>
    <property type="match status" value="2"/>
</dbReference>